<dbReference type="GO" id="GO:0000166">
    <property type="term" value="F:nucleotide binding"/>
    <property type="evidence" value="ECO:0007669"/>
    <property type="project" value="UniProtKB-KW"/>
</dbReference>
<dbReference type="InterPro" id="IPR043502">
    <property type="entry name" value="DNA/RNA_pol_sf"/>
</dbReference>
<sequence>MSCVIMNSRAVTSLQSYPVTMNSYETKITTLQPAAEIVSGFLRGSDESTTTRIPKSVSLVCTTEGSDRYLDLPSSPISVQSIGPTVAPSMQDQQLSLSHTSNNSEWLSLAEFLALLLRLFFSCQIQQGWVLNGYNLDPAKFAFTRSVDESSEKFIFLGACVFSLAYNMGISYADWNNYRVAIPVTRSLARFFLNALLTGRLYSTKDFTFFETVISGYFLQVPKTGSIAHLGPGTHTSVIWSYTNVTVLANELSFSLTSIGAGVDAIAKSFVEENKDLRRRQDVKTRDFTASYLAAAVLTEASLHKTLETDRPILIQKITNSRPFKEMVNHIVRGQFQSPVNLITTNVIPLDDPNGVFTSKLRDEDLSFNPSAQLPEVYTHPFGGIIVFSDILRPGSSSVGTGLGLRTLTMENTPYNLSALIKAVKDVNGLDATQAYFGLEELMQPGLRANSHLGIIHNFLCMYMQAKMAEEKGSILSFKCRADKKDEELTFSTLPRVEGNMRITEVIREAVQGVVDRDGNYIHIATMYDDSDDVHSLLLYLAALGKNDRFMAMKDGAVFDLAPDQNPYLRVMSEDNPKLLFFRGPNLANDRAYDFINQTTHSGGKEYIPLPSGRILRALQFYACRNDCAKQIDAAISLMVTNICSVLEGREIEIPHVELNPLRQCSFLPLVHLIFGKVHLSFDSVDFSSYAERLNRIEMFSSSRFLARLTLSTTVLRIQALNSLWGTFADMSAALGPRRAYNEIQSYLQQDSYDMRLNYVLTCTETAQSLTPPNLFWSDTRCHFGRYLSDQLRALVERRGQLNAHLPLVIMQMIEAEQKSPVSALLDLFSSRKVSSYNPSLFGSMTEQEYAFIKEVKVKRKWPSSLPILSALLQPKKKRRSGRFPIIDPETGVLLYGGNCGTYHNTFLVGEESTVAPANPAIDGNDPATRYLNELDNDNDDTFDSMGQPMGRFEAPPEPTSAPAPGTTKTPVVKRSSHASGHSPTELARAPRAPGAKAESRVKEDLGKEVDPIDPLGRPSTPEAGDAVEAPSTPPTPTPEVASVLAGAEEGAAPDSEDDGSDAESTSSIAPIGTPAPPFDPSEPLDARTTLYDRGWFKTTLAINGDTGMPELVRTTCDPPSLEQLPFAKRLVDRVPAAPATRDIISEVKEATRDQISKMVEDDFKPEVRRNKPVTRDVTFMRSRKIASILARKGGKELSFTKEVLVQYEKSLKMDPALDCGQVIVKIVFPRATLSDGALMLSFGGATLKIPSNLTSEQLLSFLASKGHLPSVGSGSFSATGFTGRLLHKAKPEAGLFLVGRVLGRSSAHCILLKGPLAVVTAPESKEILPTASVLATIAPRGYAEQMRIGPKISLGKVTDPTPCLPTAELLASREAIVGLSSALKYDALPRNLRAKIVNRMGSAGVDEAISLMKLEGKKAKLNNALEPEVPLGQGGAYADLLEGYPGPGDSWKGEIEKRTKAPAPFQLRNPDGTFHEVSMDELRTVIRSLFSQRSGTKNTPLTFEEFFARPWLFLTQGSVSSRDPLYKVALSRMKDGESFLKKNRTKAAVYEYLTVEDVRNSLYDKAVPVHKATAHWKVDELGKKRAIFASDFGHSIIGSYLEYLAQDLVSTEEAPTIIGTTDYDLSRDIDEAVAEGYVVCGDYDDFNASHTSSEMHATLDELVVEIEARSYLQTSDLQLLHDYASSMFDSRFFYRDGEEIKEVKTAGGLFSGVRNTSTINTMLNLAYSRMFRMDAQPNEIKLIRCVGDDSIAVFTTRQAAMHYLQRFMECNKPANITKQSIKHGSGEFLRTWYSGNKVKNGSVLRALAKIIHGSGSENHEGFGMKISSAVNKCVTAWLRGLSTDKTVVLLRDLIASTPGPAELKDELISRAREVFITEAYELKRDDFGCVSIESRGGVPKPFFKEIGAPTREDEDIDLSPGTISRRWREHLNDEYGVEITSKRDSTFLSVFQNQGSSFFNLDWYVSSEGLSPTPMSEREAELSRFILTAGPMWDIMSTNDKNQVLMSANTTTTEVAHMQSVRTVKKDRQYTNALFPSFETEGDYYYGARIKPM</sequence>
<dbReference type="EC" id="2.7.7.48" evidence="7"/>
<keyword evidence="3 7" id="KW-0548">Nucleotidyltransferase</keyword>
<evidence type="ECO:0000256" key="1">
    <source>
        <dbReference type="ARBA" id="ARBA00022484"/>
    </source>
</evidence>
<protein>
    <recommendedName>
        <fullName evidence="7">RNA-directed RNA polymerase</fullName>
        <ecNumber evidence="7">2.7.7.48</ecNumber>
    </recommendedName>
</protein>
<dbReference type="Pfam" id="PF02123">
    <property type="entry name" value="RdRP_4"/>
    <property type="match status" value="1"/>
</dbReference>
<reference evidence="10" key="1">
    <citation type="submission" date="2021-12" db="EMBL/GenBank/DDBJ databases">
        <title>Study of the virome of Phytophthora palustris.</title>
        <authorList>
            <person name="Botella L."/>
            <person name="Jung T."/>
        </authorList>
    </citation>
    <scope>NUCLEOTIDE SEQUENCE</scope>
    <source>
        <strain evidence="10">SU1474</strain>
    </source>
</reference>
<dbReference type="InterPro" id="IPR001795">
    <property type="entry name" value="RNA-dir_pol_luteovirus"/>
</dbReference>
<evidence type="ECO:0000256" key="4">
    <source>
        <dbReference type="ARBA" id="ARBA00022741"/>
    </source>
</evidence>
<evidence type="ECO:0000256" key="2">
    <source>
        <dbReference type="ARBA" id="ARBA00022679"/>
    </source>
</evidence>
<comment type="catalytic activity">
    <reaction evidence="6 7">
        <text>RNA(n) + a ribonucleoside 5'-triphosphate = RNA(n+1) + diphosphate</text>
        <dbReference type="Rhea" id="RHEA:21248"/>
        <dbReference type="Rhea" id="RHEA-COMP:14527"/>
        <dbReference type="Rhea" id="RHEA-COMP:17342"/>
        <dbReference type="ChEBI" id="CHEBI:33019"/>
        <dbReference type="ChEBI" id="CHEBI:61557"/>
        <dbReference type="ChEBI" id="CHEBI:140395"/>
        <dbReference type="EC" id="2.7.7.48"/>
    </reaction>
</comment>
<dbReference type="GO" id="GO:0003723">
    <property type="term" value="F:RNA binding"/>
    <property type="evidence" value="ECO:0007669"/>
    <property type="project" value="InterPro"/>
</dbReference>
<keyword evidence="1 7" id="KW-0696">RNA-directed RNA polymerase</keyword>
<feature type="domain" description="RdRp catalytic" evidence="9">
    <location>
        <begin position="1637"/>
        <end position="1763"/>
    </location>
</feature>
<evidence type="ECO:0000313" key="10">
    <source>
        <dbReference type="EMBL" id="WAK73563.1"/>
    </source>
</evidence>
<feature type="compositionally biased region" description="Basic and acidic residues" evidence="8">
    <location>
        <begin position="998"/>
        <end position="1011"/>
    </location>
</feature>
<dbReference type="GO" id="GO:0039694">
    <property type="term" value="P:viral RNA genome replication"/>
    <property type="evidence" value="ECO:0007669"/>
    <property type="project" value="InterPro"/>
</dbReference>
<keyword evidence="2 7" id="KW-0808">Transferase</keyword>
<evidence type="ECO:0000256" key="8">
    <source>
        <dbReference type="SAM" id="MobiDB-lite"/>
    </source>
</evidence>
<evidence type="ECO:0000256" key="3">
    <source>
        <dbReference type="ARBA" id="ARBA00022695"/>
    </source>
</evidence>
<proteinExistence type="predicted"/>
<organism evidence="10">
    <name type="scientific">Phytophthora palustris botybirna-like virus 1-2</name>
    <dbReference type="NCBI Taxonomy" id="2976271"/>
    <lineage>
        <taxon>Viruses</taxon>
        <taxon>Riboviria</taxon>
        <taxon>Orthornavirae</taxon>
        <taxon>Duplornaviricota</taxon>
        <taxon>Chrymotiviricetes</taxon>
        <taxon>Ghabrivirales</taxon>
        <taxon>Alphatotivirineae</taxon>
        <taxon>Botybirnaviridae</taxon>
        <taxon>Botybirnavirus</taxon>
    </lineage>
</organism>
<keyword evidence="5 7" id="KW-0693">Viral RNA replication</keyword>
<feature type="region of interest" description="Disordered" evidence="8">
    <location>
        <begin position="916"/>
        <end position="1087"/>
    </location>
</feature>
<dbReference type="SUPFAM" id="SSF56672">
    <property type="entry name" value="DNA/RNA polymerases"/>
    <property type="match status" value="1"/>
</dbReference>
<evidence type="ECO:0000256" key="7">
    <source>
        <dbReference type="RuleBase" id="RU364050"/>
    </source>
</evidence>
<evidence type="ECO:0000256" key="5">
    <source>
        <dbReference type="ARBA" id="ARBA00022953"/>
    </source>
</evidence>
<evidence type="ECO:0000259" key="9">
    <source>
        <dbReference type="PROSITE" id="PS50507"/>
    </source>
</evidence>
<dbReference type="GO" id="GO:0003968">
    <property type="term" value="F:RNA-directed RNA polymerase activity"/>
    <property type="evidence" value="ECO:0007669"/>
    <property type="project" value="UniProtKB-KW"/>
</dbReference>
<dbReference type="EMBL" id="OL795339">
    <property type="protein sequence ID" value="WAK73563.1"/>
    <property type="molecule type" value="Genomic_RNA"/>
</dbReference>
<name>A0A9E9C4J3_9VIRU</name>
<dbReference type="InterPro" id="IPR007094">
    <property type="entry name" value="RNA-dir_pol_PSvirus"/>
</dbReference>
<evidence type="ECO:0000256" key="6">
    <source>
        <dbReference type="ARBA" id="ARBA00048744"/>
    </source>
</evidence>
<keyword evidence="4 7" id="KW-0547">Nucleotide-binding</keyword>
<accession>A0A9E9C4J3</accession>
<dbReference type="GO" id="GO:0006351">
    <property type="term" value="P:DNA-templated transcription"/>
    <property type="evidence" value="ECO:0007669"/>
    <property type="project" value="InterPro"/>
</dbReference>
<dbReference type="PROSITE" id="PS50507">
    <property type="entry name" value="RDRP_SSRNA_POS"/>
    <property type="match status" value="1"/>
</dbReference>